<sequence>MALLAYLVCFAQWLLIIRLSFHHGTTQFRKALWVSAITSTGLTIRGCKGYEGALAYWLLVIAIGPGTRWGFSSPPLFHPLPRQPNFPRLRSTSSWRVFDLLFNFRMINLPPSSPLPLCNQTYLSAIFGHSKACIWHILITDILLWPSLKLPSTYPSPTYSGFLNSMRDTISIPGGGIMVDILMSLSQGVGTYQGTCLIWHLSAILGISTGLWIPEEWGMKVMDRPDKSDSLIDFWGNRWHQMLTEPIKFILSFIPLKVPKSIYILLFFLISGIIHGPLHYTLTHKCNWVIFTVTFGLYGLGCVSERGFYKFTGKKVGGIWGRLWMWSFLIVSSRLLVSSLWETERHWNQGNGEVIQGSLTDWIWRACVSRVKKGMK</sequence>
<evidence type="ECO:0000256" key="6">
    <source>
        <dbReference type="ARBA" id="ARBA00022989"/>
    </source>
</evidence>
<gene>
    <name evidence="10" type="ORF">IL334_003022</name>
</gene>
<reference evidence="10 11" key="1">
    <citation type="submission" date="2024-01" db="EMBL/GenBank/DDBJ databases">
        <title>Comparative genomics of Cryptococcus and Kwoniella reveals pathogenesis evolution and contrasting modes of karyotype evolution via chromosome fusion or intercentromeric recombination.</title>
        <authorList>
            <person name="Coelho M.A."/>
            <person name="David-Palma M."/>
            <person name="Shea T."/>
            <person name="Bowers K."/>
            <person name="McGinley-Smith S."/>
            <person name="Mohammad A.W."/>
            <person name="Gnirke A."/>
            <person name="Yurkov A.M."/>
            <person name="Nowrousian M."/>
            <person name="Sun S."/>
            <person name="Cuomo C.A."/>
            <person name="Heitman J."/>
        </authorList>
    </citation>
    <scope>NUCLEOTIDE SEQUENCE [LARGE SCALE GENOMIC DNA]</scope>
    <source>
        <strain evidence="10">CBS 11374</strain>
    </source>
</reference>
<dbReference type="InterPro" id="IPR044851">
    <property type="entry name" value="Wax_synthase"/>
</dbReference>
<feature type="transmembrane region" description="Helical" evidence="8">
    <location>
        <begin position="288"/>
        <end position="309"/>
    </location>
</feature>
<comment type="similarity">
    <text evidence="3">Belongs to the wax synthase family.</text>
</comment>
<protein>
    <recommendedName>
        <fullName evidence="9">Wax synthase domain-containing protein</fullName>
    </recommendedName>
</protein>
<comment type="subcellular location">
    <subcellularLocation>
        <location evidence="1">Membrane</location>
        <topology evidence="1">Multi-pass membrane protein</topology>
    </subcellularLocation>
</comment>
<evidence type="ECO:0000256" key="5">
    <source>
        <dbReference type="ARBA" id="ARBA00022692"/>
    </source>
</evidence>
<keyword evidence="4" id="KW-0808">Transferase</keyword>
<evidence type="ECO:0000256" key="1">
    <source>
        <dbReference type="ARBA" id="ARBA00004141"/>
    </source>
</evidence>
<dbReference type="Pfam" id="PF13813">
    <property type="entry name" value="MBOAT_2"/>
    <property type="match status" value="1"/>
</dbReference>
<dbReference type="InterPro" id="IPR032805">
    <property type="entry name" value="Wax_synthase_dom"/>
</dbReference>
<evidence type="ECO:0000256" key="4">
    <source>
        <dbReference type="ARBA" id="ARBA00022679"/>
    </source>
</evidence>
<dbReference type="Proteomes" id="UP001329825">
    <property type="component" value="Chromosome 4"/>
</dbReference>
<evidence type="ECO:0000256" key="2">
    <source>
        <dbReference type="ARBA" id="ARBA00005179"/>
    </source>
</evidence>
<dbReference type="GeneID" id="87955153"/>
<proteinExistence type="inferred from homology"/>
<accession>A0ABZ1CWD0</accession>
<evidence type="ECO:0000313" key="11">
    <source>
        <dbReference type="Proteomes" id="UP001329825"/>
    </source>
</evidence>
<evidence type="ECO:0000313" key="10">
    <source>
        <dbReference type="EMBL" id="WRT66070.1"/>
    </source>
</evidence>
<evidence type="ECO:0000256" key="3">
    <source>
        <dbReference type="ARBA" id="ARBA00007282"/>
    </source>
</evidence>
<evidence type="ECO:0000256" key="7">
    <source>
        <dbReference type="ARBA" id="ARBA00023136"/>
    </source>
</evidence>
<comment type="pathway">
    <text evidence="2">Secondary metabolite biosynthesis.</text>
</comment>
<dbReference type="PANTHER" id="PTHR31595:SF57">
    <property type="entry name" value="OS04G0481900 PROTEIN"/>
    <property type="match status" value="1"/>
</dbReference>
<dbReference type="RefSeq" id="XP_062790810.1">
    <property type="nucleotide sequence ID" value="XM_062934759.1"/>
</dbReference>
<keyword evidence="5 8" id="KW-0812">Transmembrane</keyword>
<feature type="domain" description="Wax synthase" evidence="9">
    <location>
        <begin position="221"/>
        <end position="292"/>
    </location>
</feature>
<name>A0ABZ1CWD0_9TREE</name>
<dbReference type="EMBL" id="CP141884">
    <property type="protein sequence ID" value="WRT66070.1"/>
    <property type="molecule type" value="Genomic_DNA"/>
</dbReference>
<evidence type="ECO:0000256" key="8">
    <source>
        <dbReference type="SAM" id="Phobius"/>
    </source>
</evidence>
<keyword evidence="6 8" id="KW-1133">Transmembrane helix</keyword>
<keyword evidence="7 8" id="KW-0472">Membrane</keyword>
<dbReference type="PANTHER" id="PTHR31595">
    <property type="entry name" value="LONG-CHAIN-ALCOHOL O-FATTY-ACYLTRANSFERASE 3-RELATED"/>
    <property type="match status" value="1"/>
</dbReference>
<feature type="transmembrane region" description="Helical" evidence="8">
    <location>
        <begin position="262"/>
        <end position="282"/>
    </location>
</feature>
<organism evidence="10 11">
    <name type="scientific">Kwoniella shivajii</name>
    <dbReference type="NCBI Taxonomy" id="564305"/>
    <lineage>
        <taxon>Eukaryota</taxon>
        <taxon>Fungi</taxon>
        <taxon>Dikarya</taxon>
        <taxon>Basidiomycota</taxon>
        <taxon>Agaricomycotina</taxon>
        <taxon>Tremellomycetes</taxon>
        <taxon>Tremellales</taxon>
        <taxon>Cryptococcaceae</taxon>
        <taxon>Kwoniella</taxon>
    </lineage>
</organism>
<evidence type="ECO:0000259" key="9">
    <source>
        <dbReference type="Pfam" id="PF13813"/>
    </source>
</evidence>
<feature type="transmembrane region" description="Helical" evidence="8">
    <location>
        <begin position="321"/>
        <end position="341"/>
    </location>
</feature>
<keyword evidence="11" id="KW-1185">Reference proteome</keyword>